<sequence>MTTQEPSKPAPPNWPRISCSLYYEDSRAAIDWLCRAFGFQVRLLVEGENGSVEHSELGYGEGLIMVGHPKPEKFPYMRAPSQIGGANTQNILVYVDDVEAHCARARDAGARIVKEPATVDYGEEYWSDRGYECVDIGGHHWWFYQRLRDPKTS</sequence>
<dbReference type="PROSITE" id="PS51819">
    <property type="entry name" value="VOC"/>
    <property type="match status" value="1"/>
</dbReference>
<dbReference type="SUPFAM" id="SSF54593">
    <property type="entry name" value="Glyoxalase/Bleomycin resistance protein/Dihydroxybiphenyl dioxygenase"/>
    <property type="match status" value="1"/>
</dbReference>
<reference evidence="2 3" key="1">
    <citation type="submission" date="2022-11" db="EMBL/GenBank/DDBJ databases">
        <title>Minimal conservation of predation-associated metabolite biosynthetic gene clusters underscores biosynthetic potential of Myxococcota including descriptions for ten novel species: Archangium lansinium sp. nov., Myxococcus landrumus sp. nov., Nannocystis bai.</title>
        <authorList>
            <person name="Ahearne A."/>
            <person name="Stevens C."/>
            <person name="Dowd S."/>
        </authorList>
    </citation>
    <scope>NUCLEOTIDE SEQUENCE [LARGE SCALE GENOMIC DNA]</scope>
    <source>
        <strain evidence="2 3">RJM3</strain>
    </source>
</reference>
<accession>A0ABT5F4Q3</accession>
<feature type="domain" description="VOC" evidence="1">
    <location>
        <begin position="15"/>
        <end position="146"/>
    </location>
</feature>
<evidence type="ECO:0000313" key="3">
    <source>
        <dbReference type="Proteomes" id="UP001221411"/>
    </source>
</evidence>
<dbReference type="EMBL" id="JAQNDO010000001">
    <property type="protein sequence ID" value="MDC0749061.1"/>
    <property type="molecule type" value="Genomic_DNA"/>
</dbReference>
<evidence type="ECO:0000313" key="2">
    <source>
        <dbReference type="EMBL" id="MDC0749061.1"/>
    </source>
</evidence>
<dbReference type="InterPro" id="IPR037523">
    <property type="entry name" value="VOC_core"/>
</dbReference>
<comment type="caution">
    <text evidence="2">The sequence shown here is derived from an EMBL/GenBank/DDBJ whole genome shotgun (WGS) entry which is preliminary data.</text>
</comment>
<dbReference type="Pfam" id="PF00903">
    <property type="entry name" value="Glyoxalase"/>
    <property type="match status" value="1"/>
</dbReference>
<dbReference type="InterPro" id="IPR004360">
    <property type="entry name" value="Glyas_Fos-R_dOase_dom"/>
</dbReference>
<gene>
    <name evidence="2" type="ORF">POL67_47470</name>
</gene>
<name>A0ABT5F4Q3_9BACT</name>
<dbReference type="Proteomes" id="UP001221411">
    <property type="component" value="Unassembled WGS sequence"/>
</dbReference>
<evidence type="ECO:0000259" key="1">
    <source>
        <dbReference type="PROSITE" id="PS51819"/>
    </source>
</evidence>
<dbReference type="Gene3D" id="3.30.720.120">
    <property type="match status" value="1"/>
</dbReference>
<proteinExistence type="predicted"/>
<protein>
    <submittedName>
        <fullName evidence="2">VOC family protein</fullName>
    </submittedName>
</protein>
<dbReference type="InterPro" id="IPR029068">
    <property type="entry name" value="Glyas_Bleomycin-R_OHBP_Dase"/>
</dbReference>
<organism evidence="2 3">
    <name type="scientific">Polyangium mundeleinium</name>
    <dbReference type="NCBI Taxonomy" id="2995306"/>
    <lineage>
        <taxon>Bacteria</taxon>
        <taxon>Pseudomonadati</taxon>
        <taxon>Myxococcota</taxon>
        <taxon>Polyangia</taxon>
        <taxon>Polyangiales</taxon>
        <taxon>Polyangiaceae</taxon>
        <taxon>Polyangium</taxon>
    </lineage>
</organism>
<keyword evidence="3" id="KW-1185">Reference proteome</keyword>
<dbReference type="RefSeq" id="WP_271928472.1">
    <property type="nucleotide sequence ID" value="NZ_JAQNDO010000001.1"/>
</dbReference>
<dbReference type="Gene3D" id="3.30.720.110">
    <property type="match status" value="1"/>
</dbReference>